<dbReference type="EMBL" id="CAMPGE010025073">
    <property type="protein sequence ID" value="CAI2382868.1"/>
    <property type="molecule type" value="Genomic_DNA"/>
</dbReference>
<sequence length="68" mass="7815">MFKKPRESVLVLLPGSFDESLEDSCDKSVFLLSIGQDESRRRTFLMTYQRFGGNCSTIFHSHIKNTNV</sequence>
<gene>
    <name evidence="1" type="ORF">ECRASSUSDP1_LOCUS24356</name>
</gene>
<evidence type="ECO:0000313" key="2">
    <source>
        <dbReference type="Proteomes" id="UP001295684"/>
    </source>
</evidence>
<reference evidence="1" key="1">
    <citation type="submission" date="2023-07" db="EMBL/GenBank/DDBJ databases">
        <authorList>
            <consortium name="AG Swart"/>
            <person name="Singh M."/>
            <person name="Singh A."/>
            <person name="Seah K."/>
            <person name="Emmerich C."/>
        </authorList>
    </citation>
    <scope>NUCLEOTIDE SEQUENCE</scope>
    <source>
        <strain evidence="1">DP1</strain>
    </source>
</reference>
<evidence type="ECO:0000313" key="1">
    <source>
        <dbReference type="EMBL" id="CAI2382868.1"/>
    </source>
</evidence>
<organism evidence="1 2">
    <name type="scientific">Euplotes crassus</name>
    <dbReference type="NCBI Taxonomy" id="5936"/>
    <lineage>
        <taxon>Eukaryota</taxon>
        <taxon>Sar</taxon>
        <taxon>Alveolata</taxon>
        <taxon>Ciliophora</taxon>
        <taxon>Intramacronucleata</taxon>
        <taxon>Spirotrichea</taxon>
        <taxon>Hypotrichia</taxon>
        <taxon>Euplotida</taxon>
        <taxon>Euplotidae</taxon>
        <taxon>Moneuplotes</taxon>
    </lineage>
</organism>
<dbReference type="Proteomes" id="UP001295684">
    <property type="component" value="Unassembled WGS sequence"/>
</dbReference>
<dbReference type="AlphaFoldDB" id="A0AAD2D805"/>
<proteinExistence type="predicted"/>
<comment type="caution">
    <text evidence="1">The sequence shown here is derived from an EMBL/GenBank/DDBJ whole genome shotgun (WGS) entry which is preliminary data.</text>
</comment>
<protein>
    <submittedName>
        <fullName evidence="1">Uncharacterized protein</fullName>
    </submittedName>
</protein>
<accession>A0AAD2D805</accession>
<name>A0AAD2D805_EUPCR</name>
<keyword evidence="2" id="KW-1185">Reference proteome</keyword>